<evidence type="ECO:0000313" key="2">
    <source>
        <dbReference type="Proteomes" id="UP001055811"/>
    </source>
</evidence>
<name>A0ACB9H7U3_CICIN</name>
<protein>
    <submittedName>
        <fullName evidence="1">Uncharacterized protein</fullName>
    </submittedName>
</protein>
<reference evidence="1 2" key="2">
    <citation type="journal article" date="2022" name="Mol. Ecol. Resour.">
        <title>The genomes of chicory, endive, great burdock and yacon provide insights into Asteraceae paleo-polyploidization history and plant inulin production.</title>
        <authorList>
            <person name="Fan W."/>
            <person name="Wang S."/>
            <person name="Wang H."/>
            <person name="Wang A."/>
            <person name="Jiang F."/>
            <person name="Liu H."/>
            <person name="Zhao H."/>
            <person name="Xu D."/>
            <person name="Zhang Y."/>
        </authorList>
    </citation>
    <scope>NUCLEOTIDE SEQUENCE [LARGE SCALE GENOMIC DNA]</scope>
    <source>
        <strain evidence="2">cv. Punajuju</strain>
        <tissue evidence="1">Leaves</tissue>
    </source>
</reference>
<keyword evidence="2" id="KW-1185">Reference proteome</keyword>
<reference evidence="2" key="1">
    <citation type="journal article" date="2022" name="Mol. Ecol. Resour.">
        <title>The genomes of chicory, endive, great burdock and yacon provide insights into Asteraceae palaeo-polyploidization history and plant inulin production.</title>
        <authorList>
            <person name="Fan W."/>
            <person name="Wang S."/>
            <person name="Wang H."/>
            <person name="Wang A."/>
            <person name="Jiang F."/>
            <person name="Liu H."/>
            <person name="Zhao H."/>
            <person name="Xu D."/>
            <person name="Zhang Y."/>
        </authorList>
    </citation>
    <scope>NUCLEOTIDE SEQUENCE [LARGE SCALE GENOMIC DNA]</scope>
    <source>
        <strain evidence="2">cv. Punajuju</strain>
    </source>
</reference>
<dbReference type="Proteomes" id="UP001055811">
    <property type="component" value="Linkage Group LG01"/>
</dbReference>
<dbReference type="EMBL" id="CM042009">
    <property type="protein sequence ID" value="KAI3791805.1"/>
    <property type="molecule type" value="Genomic_DNA"/>
</dbReference>
<sequence>MDVVVVSQRKGGSAGSPNSFKEECNLQRPKSIPNINEITPGANLANEQQIEVAIFAHNSREAVVMLGLHNRKREGMGCAGMYLNIKRSSTSKQKRTKERNSYPAPDFFDVASCIHPYASTIGSLHLNLLLTSFKLLLEVETGQSM</sequence>
<proteinExistence type="predicted"/>
<organism evidence="1 2">
    <name type="scientific">Cichorium intybus</name>
    <name type="common">Chicory</name>
    <dbReference type="NCBI Taxonomy" id="13427"/>
    <lineage>
        <taxon>Eukaryota</taxon>
        <taxon>Viridiplantae</taxon>
        <taxon>Streptophyta</taxon>
        <taxon>Embryophyta</taxon>
        <taxon>Tracheophyta</taxon>
        <taxon>Spermatophyta</taxon>
        <taxon>Magnoliopsida</taxon>
        <taxon>eudicotyledons</taxon>
        <taxon>Gunneridae</taxon>
        <taxon>Pentapetalae</taxon>
        <taxon>asterids</taxon>
        <taxon>campanulids</taxon>
        <taxon>Asterales</taxon>
        <taxon>Asteraceae</taxon>
        <taxon>Cichorioideae</taxon>
        <taxon>Cichorieae</taxon>
        <taxon>Cichoriinae</taxon>
        <taxon>Cichorium</taxon>
    </lineage>
</organism>
<gene>
    <name evidence="1" type="ORF">L2E82_05668</name>
</gene>
<evidence type="ECO:0000313" key="1">
    <source>
        <dbReference type="EMBL" id="KAI3791805.1"/>
    </source>
</evidence>
<accession>A0ACB9H7U3</accession>
<comment type="caution">
    <text evidence="1">The sequence shown here is derived from an EMBL/GenBank/DDBJ whole genome shotgun (WGS) entry which is preliminary data.</text>
</comment>